<dbReference type="CDD" id="cd03801">
    <property type="entry name" value="GT4_PimA-like"/>
    <property type="match status" value="1"/>
</dbReference>
<organism evidence="2 3">
    <name type="scientific">Cyclobacterium jeungdonense</name>
    <dbReference type="NCBI Taxonomy" id="708087"/>
    <lineage>
        <taxon>Bacteria</taxon>
        <taxon>Pseudomonadati</taxon>
        <taxon>Bacteroidota</taxon>
        <taxon>Cytophagia</taxon>
        <taxon>Cytophagales</taxon>
        <taxon>Cyclobacteriaceae</taxon>
        <taxon>Cyclobacterium</taxon>
    </lineage>
</organism>
<dbReference type="InterPro" id="IPR001296">
    <property type="entry name" value="Glyco_trans_1"/>
</dbReference>
<dbReference type="SUPFAM" id="SSF53756">
    <property type="entry name" value="UDP-Glycosyltransferase/glycogen phosphorylase"/>
    <property type="match status" value="1"/>
</dbReference>
<comment type="caution">
    <text evidence="2">The sequence shown here is derived from an EMBL/GenBank/DDBJ whole genome shotgun (WGS) entry which is preliminary data.</text>
</comment>
<dbReference type="GO" id="GO:0016757">
    <property type="term" value="F:glycosyltransferase activity"/>
    <property type="evidence" value="ECO:0007669"/>
    <property type="project" value="UniProtKB-KW"/>
</dbReference>
<gene>
    <name evidence="2" type="ORF">QWZ15_10845</name>
</gene>
<reference evidence="3" key="1">
    <citation type="journal article" date="2019" name="Int. J. Syst. Evol. Microbiol.">
        <title>The Global Catalogue of Microorganisms (GCM) 10K type strain sequencing project: providing services to taxonomists for standard genome sequencing and annotation.</title>
        <authorList>
            <consortium name="The Broad Institute Genomics Platform"/>
            <consortium name="The Broad Institute Genome Sequencing Center for Infectious Disease"/>
            <person name="Wu L."/>
            <person name="Ma J."/>
        </authorList>
    </citation>
    <scope>NUCLEOTIDE SEQUENCE [LARGE SCALE GENOMIC DNA]</scope>
    <source>
        <strain evidence="3">CECT 7706</strain>
    </source>
</reference>
<feature type="domain" description="Glycosyl transferase family 1" evidence="1">
    <location>
        <begin position="74"/>
        <end position="204"/>
    </location>
</feature>
<evidence type="ECO:0000259" key="1">
    <source>
        <dbReference type="Pfam" id="PF00534"/>
    </source>
</evidence>
<name>A0ABT8C6B0_9BACT</name>
<evidence type="ECO:0000313" key="2">
    <source>
        <dbReference type="EMBL" id="MDN3688329.1"/>
    </source>
</evidence>
<dbReference type="EMBL" id="JAUFQS010000009">
    <property type="protein sequence ID" value="MDN3688329.1"/>
    <property type="molecule type" value="Genomic_DNA"/>
</dbReference>
<dbReference type="RefSeq" id="WP_240459333.1">
    <property type="nucleotide sequence ID" value="NZ_JAUFQS010000009.1"/>
</dbReference>
<keyword evidence="2" id="KW-0808">Transferase</keyword>
<sequence length="221" mass="24784">MIVPVAKSLVKSNYTYDRSLPRNQGLLNLVPGLKTPILVIHNGFDASFWFDNGNEKQPFSFITVATGISKQNRALVKGIDLIVELAKSFPEYTFTIVGDENFKSQLPNIFSIGRLPQEKIRLLFQETQFYLQLSSSEGFPNALAEAMLCGCIPIGSNVGEIPEIIADSGFLLPTKDINDLKKIFTKFTTSNLAKLRSDASERIRSKFSYEKRKEKLLKLLS</sequence>
<protein>
    <submittedName>
        <fullName evidence="2">Glycosyltransferase family 4 protein</fullName>
        <ecNumber evidence="2">2.4.-.-</ecNumber>
    </submittedName>
</protein>
<proteinExistence type="predicted"/>
<dbReference type="PANTHER" id="PTHR12526">
    <property type="entry name" value="GLYCOSYLTRANSFERASE"/>
    <property type="match status" value="1"/>
</dbReference>
<dbReference type="EC" id="2.4.-.-" evidence="2"/>
<dbReference type="Gene3D" id="3.40.50.2000">
    <property type="entry name" value="Glycogen Phosphorylase B"/>
    <property type="match status" value="1"/>
</dbReference>
<accession>A0ABT8C6B0</accession>
<keyword evidence="2" id="KW-0328">Glycosyltransferase</keyword>
<dbReference type="Pfam" id="PF00534">
    <property type="entry name" value="Glycos_transf_1"/>
    <property type="match status" value="1"/>
</dbReference>
<evidence type="ECO:0000313" key="3">
    <source>
        <dbReference type="Proteomes" id="UP001236663"/>
    </source>
</evidence>
<dbReference type="PANTHER" id="PTHR12526:SF630">
    <property type="entry name" value="GLYCOSYLTRANSFERASE"/>
    <property type="match status" value="1"/>
</dbReference>
<dbReference type="Proteomes" id="UP001236663">
    <property type="component" value="Unassembled WGS sequence"/>
</dbReference>
<keyword evidence="3" id="KW-1185">Reference proteome</keyword>